<accession>A0A0P9SVU1</accession>
<keyword evidence="1" id="KW-0378">Hydrolase</keyword>
<dbReference type="PATRIC" id="fig|53707.9.peg.3082"/>
<reference evidence="1 2" key="1">
    <citation type="submission" date="2015-09" db="EMBL/GenBank/DDBJ databases">
        <title>Genome announcement of multiple Pseudomonas syringae strains.</title>
        <authorList>
            <person name="Thakur S."/>
            <person name="Wang P.W."/>
            <person name="Gong Y."/>
            <person name="Weir B.S."/>
            <person name="Guttman D.S."/>
        </authorList>
    </citation>
    <scope>NUCLEOTIDE SEQUENCE [LARGE SCALE GENOMIC DNA]</scope>
    <source>
        <strain evidence="1 2">ICMP3507</strain>
    </source>
</reference>
<evidence type="ECO:0000313" key="1">
    <source>
        <dbReference type="EMBL" id="KPX62002.1"/>
    </source>
</evidence>
<dbReference type="AlphaFoldDB" id="A0A0P9SVU1"/>
<keyword evidence="1" id="KW-0540">Nuclease</keyword>
<dbReference type="Proteomes" id="UP000050265">
    <property type="component" value="Unassembled WGS sequence"/>
</dbReference>
<sequence length="153" mass="17596">MTIHQHVSLQTFAFSKDVLDKRLANAEFTFLRSYNAVDRFSGPTSILMPQLETLFKEGRSLSEHHKPESTISLTVYLLKTNIDELLADLAKQTEALYLSELEDEKKRQQSILEQQLYQAQKDKEAKKESDKEAKLRADAAQQAAEYFQNLNTN</sequence>
<dbReference type="EMBL" id="LJQP01000345">
    <property type="protein sequence ID" value="KPX62002.1"/>
    <property type="molecule type" value="Genomic_DNA"/>
</dbReference>
<proteinExistence type="predicted"/>
<keyword evidence="1" id="KW-0255">Endonuclease</keyword>
<dbReference type="GO" id="GO:0004519">
    <property type="term" value="F:endonuclease activity"/>
    <property type="evidence" value="ECO:0007669"/>
    <property type="project" value="UniProtKB-KW"/>
</dbReference>
<comment type="caution">
    <text evidence="1">The sequence shown here is derived from an EMBL/GenBank/DDBJ whole genome shotgun (WGS) entry which is preliminary data.</text>
</comment>
<evidence type="ECO:0000313" key="2">
    <source>
        <dbReference type="Proteomes" id="UP000050265"/>
    </source>
</evidence>
<protein>
    <submittedName>
        <fullName evidence="1">Restriction endonuclease</fullName>
    </submittedName>
</protein>
<gene>
    <name evidence="1" type="ORF">ALO35_200158</name>
</gene>
<name>A0A0P9SVU1_PSEAV</name>
<organism evidence="1 2">
    <name type="scientific">Pseudomonas amygdali pv. lachrymans</name>
    <name type="common">Pseudomonas syringae pv. lachrymans</name>
    <dbReference type="NCBI Taxonomy" id="53707"/>
    <lineage>
        <taxon>Bacteria</taxon>
        <taxon>Pseudomonadati</taxon>
        <taxon>Pseudomonadota</taxon>
        <taxon>Gammaproteobacteria</taxon>
        <taxon>Pseudomonadales</taxon>
        <taxon>Pseudomonadaceae</taxon>
        <taxon>Pseudomonas</taxon>
        <taxon>Pseudomonas amygdali</taxon>
    </lineage>
</organism>